<evidence type="ECO:0000313" key="2">
    <source>
        <dbReference type="WBParaSite" id="SMUV_0000353901-mRNA-1"/>
    </source>
</evidence>
<dbReference type="WBParaSite" id="SMUV_0000353901-mRNA-1">
    <property type="protein sequence ID" value="SMUV_0000353901-mRNA-1"/>
    <property type="gene ID" value="SMUV_0000353901"/>
</dbReference>
<dbReference type="AlphaFoldDB" id="A0A158R4J1"/>
<protein>
    <submittedName>
        <fullName evidence="2">Sina domain-containing protein</fullName>
    </submittedName>
</protein>
<organism evidence="1 2">
    <name type="scientific">Syphacia muris</name>
    <dbReference type="NCBI Taxonomy" id="451379"/>
    <lineage>
        <taxon>Eukaryota</taxon>
        <taxon>Metazoa</taxon>
        <taxon>Ecdysozoa</taxon>
        <taxon>Nematoda</taxon>
        <taxon>Chromadorea</taxon>
        <taxon>Rhabditida</taxon>
        <taxon>Spirurina</taxon>
        <taxon>Oxyuridomorpha</taxon>
        <taxon>Oxyuroidea</taxon>
        <taxon>Oxyuridae</taxon>
        <taxon>Syphacia</taxon>
    </lineage>
</organism>
<proteinExistence type="predicted"/>
<dbReference type="Proteomes" id="UP000046393">
    <property type="component" value="Unplaced"/>
</dbReference>
<reference evidence="2" key="1">
    <citation type="submission" date="2016-04" db="UniProtKB">
        <authorList>
            <consortium name="WormBaseParasite"/>
        </authorList>
    </citation>
    <scope>IDENTIFICATION</scope>
</reference>
<sequence length="342" mass="38836">MHLYFVLEKRYVRFNVNHQAKSLRTHPVELRNARGEVGEEGWATLFSAAKGEKLYYKGLYGEMADNREGMLQLLVDAKGIVIYLEFVKEGKLSCDIQQMHRKPAASKSVQQSNLNDPNKATVITIHMAKSRQPKAILVCQEETTVKPKRASKEEYFEKLKSQITNSELSKRVSSSSTGCSGKLETRAARGTNCIGEYTSTIGEYQAVKWEGKEYKSRINSPYETQENANFCSLNKKIEVEYEVVGNVWDIAKCEAEDKLQGPNLLRDKSSVVALGASLSSIRSMLDPETKFREIRVMSNRLPSMDFTRHNYGNPRKSWSYQVSIRESAKRLAELSKKRKVAV</sequence>
<name>A0A158R4J1_9BILA</name>
<evidence type="ECO:0000313" key="1">
    <source>
        <dbReference type="Proteomes" id="UP000046393"/>
    </source>
</evidence>
<keyword evidence="1" id="KW-1185">Reference proteome</keyword>
<accession>A0A158R4J1</accession>